<evidence type="ECO:0000259" key="12">
    <source>
        <dbReference type="PROSITE" id="PS50179"/>
    </source>
</evidence>
<dbReference type="Pfam" id="PF00790">
    <property type="entry name" value="VHS"/>
    <property type="match status" value="1"/>
</dbReference>
<dbReference type="Proteomes" id="UP000769528">
    <property type="component" value="Unassembled WGS sequence"/>
</dbReference>
<evidence type="ECO:0000313" key="14">
    <source>
        <dbReference type="Proteomes" id="UP000769528"/>
    </source>
</evidence>
<dbReference type="GO" id="GO:0043130">
    <property type="term" value="F:ubiquitin binding"/>
    <property type="evidence" value="ECO:0007669"/>
    <property type="project" value="InterPro"/>
</dbReference>
<dbReference type="PROSITE" id="PS50330">
    <property type="entry name" value="UIM"/>
    <property type="match status" value="1"/>
</dbReference>
<evidence type="ECO:0000256" key="10">
    <source>
        <dbReference type="SAM" id="MobiDB-lite"/>
    </source>
</evidence>
<dbReference type="Gene3D" id="6.10.140.100">
    <property type="match status" value="1"/>
</dbReference>
<dbReference type="PANTHER" id="PTHR45929:SF3">
    <property type="entry name" value="JAK PATHWAY SIGNAL TRANSDUCTION ADAPTOR MOLECULE"/>
    <property type="match status" value="1"/>
</dbReference>
<dbReference type="InterPro" id="IPR003903">
    <property type="entry name" value="UIM_dom"/>
</dbReference>
<evidence type="ECO:0000259" key="11">
    <source>
        <dbReference type="PROSITE" id="PS50002"/>
    </source>
</evidence>
<feature type="compositionally biased region" description="Low complexity" evidence="10">
    <location>
        <begin position="174"/>
        <end position="208"/>
    </location>
</feature>
<dbReference type="AlphaFoldDB" id="A0A9P8THG6"/>
<feature type="region of interest" description="Disordered" evidence="10">
    <location>
        <begin position="133"/>
        <end position="156"/>
    </location>
</feature>
<name>A0A9P8THG6_9ASCO</name>
<dbReference type="PANTHER" id="PTHR45929">
    <property type="entry name" value="JAK PATHWAY SIGNAL TRANSDUCTION ADAPTOR MOLECULE"/>
    <property type="match status" value="1"/>
</dbReference>
<evidence type="ECO:0000256" key="6">
    <source>
        <dbReference type="ARBA" id="ARBA00022448"/>
    </source>
</evidence>
<evidence type="ECO:0000256" key="5">
    <source>
        <dbReference type="ARBA" id="ARBA00022443"/>
    </source>
</evidence>
<dbReference type="InterPro" id="IPR050670">
    <property type="entry name" value="STAM"/>
</dbReference>
<evidence type="ECO:0000256" key="1">
    <source>
        <dbReference type="ARBA" id="ARBA00004125"/>
    </source>
</evidence>
<dbReference type="Gene3D" id="2.30.30.40">
    <property type="entry name" value="SH3 Domains"/>
    <property type="match status" value="1"/>
</dbReference>
<keyword evidence="7" id="KW-0967">Endosome</keyword>
<evidence type="ECO:0000256" key="7">
    <source>
        <dbReference type="ARBA" id="ARBA00022753"/>
    </source>
</evidence>
<keyword evidence="5 9" id="KW-0728">SH3 domain</keyword>
<dbReference type="Gene3D" id="1.25.40.90">
    <property type="match status" value="1"/>
</dbReference>
<dbReference type="InterPro" id="IPR001452">
    <property type="entry name" value="SH3_domain"/>
</dbReference>
<evidence type="ECO:0000256" key="3">
    <source>
        <dbReference type="ARBA" id="ARBA00017923"/>
    </source>
</evidence>
<dbReference type="GO" id="GO:0035091">
    <property type="term" value="F:phosphatidylinositol binding"/>
    <property type="evidence" value="ECO:0007669"/>
    <property type="project" value="InterPro"/>
</dbReference>
<feature type="domain" description="VHS" evidence="12">
    <location>
        <begin position="10"/>
        <end position="130"/>
    </location>
</feature>
<dbReference type="InterPro" id="IPR008942">
    <property type="entry name" value="ENTH_VHS"/>
</dbReference>
<dbReference type="SUPFAM" id="SSF50044">
    <property type="entry name" value="SH3-domain"/>
    <property type="match status" value="1"/>
</dbReference>
<dbReference type="GO" id="GO:0033565">
    <property type="term" value="C:ESCRT-0 complex"/>
    <property type="evidence" value="ECO:0007669"/>
    <property type="project" value="TreeGrafter"/>
</dbReference>
<keyword evidence="8" id="KW-0653">Protein transport</keyword>
<protein>
    <recommendedName>
        <fullName evidence="3">Class E vacuolar protein-sorting machinery protein HSE1</fullName>
    </recommendedName>
    <alternativeName>
        <fullName evidence="4">Class E vacuolar protein-sorting machinery protein hse1</fullName>
    </alternativeName>
</protein>
<evidence type="ECO:0000256" key="4">
    <source>
        <dbReference type="ARBA" id="ARBA00018978"/>
    </source>
</evidence>
<gene>
    <name evidence="13" type="ORF">WICMUC_000759</name>
</gene>
<dbReference type="GO" id="GO:0043328">
    <property type="term" value="P:protein transport to vacuole involved in ubiquitin-dependent protein catabolic process via the multivesicular body sorting pathway"/>
    <property type="evidence" value="ECO:0007669"/>
    <property type="project" value="TreeGrafter"/>
</dbReference>
<feature type="domain" description="SH3" evidence="11">
    <location>
        <begin position="213"/>
        <end position="272"/>
    </location>
</feature>
<reference evidence="13" key="2">
    <citation type="submission" date="2021-01" db="EMBL/GenBank/DDBJ databases">
        <authorList>
            <person name="Schikora-Tamarit M.A."/>
        </authorList>
    </citation>
    <scope>NUCLEOTIDE SEQUENCE</scope>
    <source>
        <strain evidence="13">CBS6341</strain>
    </source>
</reference>
<dbReference type="CDD" id="cd16978">
    <property type="entry name" value="VHS_HSE1"/>
    <property type="match status" value="1"/>
</dbReference>
<dbReference type="Pfam" id="PF00018">
    <property type="entry name" value="SH3_1"/>
    <property type="match status" value="1"/>
</dbReference>
<dbReference type="SUPFAM" id="SSF48464">
    <property type="entry name" value="ENTH/VHS domain"/>
    <property type="match status" value="1"/>
</dbReference>
<dbReference type="SMART" id="SM00726">
    <property type="entry name" value="UIM"/>
    <property type="match status" value="1"/>
</dbReference>
<dbReference type="InterPro" id="IPR036028">
    <property type="entry name" value="SH3-like_dom_sf"/>
</dbReference>
<dbReference type="EMBL" id="JAEUBF010000249">
    <property type="protein sequence ID" value="KAH3679728.1"/>
    <property type="molecule type" value="Genomic_DNA"/>
</dbReference>
<organism evidence="13 14">
    <name type="scientific">Wickerhamomyces mucosus</name>
    <dbReference type="NCBI Taxonomy" id="1378264"/>
    <lineage>
        <taxon>Eukaryota</taxon>
        <taxon>Fungi</taxon>
        <taxon>Dikarya</taxon>
        <taxon>Ascomycota</taxon>
        <taxon>Saccharomycotina</taxon>
        <taxon>Saccharomycetes</taxon>
        <taxon>Phaffomycetales</taxon>
        <taxon>Wickerhamomycetaceae</taxon>
        <taxon>Wickerhamomyces</taxon>
    </lineage>
</organism>
<dbReference type="PRINTS" id="PR00452">
    <property type="entry name" value="SH3DOMAIN"/>
</dbReference>
<dbReference type="GO" id="GO:0010008">
    <property type="term" value="C:endosome membrane"/>
    <property type="evidence" value="ECO:0007669"/>
    <property type="project" value="UniProtKB-SubCell"/>
</dbReference>
<comment type="caution">
    <text evidence="13">The sequence shown here is derived from an EMBL/GenBank/DDBJ whole genome shotgun (WGS) entry which is preliminary data.</text>
</comment>
<dbReference type="InterPro" id="IPR002014">
    <property type="entry name" value="VHS_dom"/>
</dbReference>
<feature type="compositionally biased region" description="Basic and acidic residues" evidence="10">
    <location>
        <begin position="141"/>
        <end position="156"/>
    </location>
</feature>
<proteinExistence type="inferred from homology"/>
<sequence length="366" mass="42137">MKLSTLISKTTSPSLLEDDWSLILGVCDEINKNPEDNIPQAISELSIKLQLKDANVQLRSLSLLLALNENCGSRMKQAIATKSFMGILKERAGAVHQSVRIQIIEVLKQLYKSDQSDPSLRIVKDTYDELLKNYGSNSKPDVPKKQRTNQDDDDDDLRRAIELSLKESQEKQEQIITQQKQQQQPQQQQQEQIITQQVQPQPIQKQEPSPQPRTFSKVRALYDSFPTDPSDLKFHKGDIITIIERVYKDWGKGSLNGVIGLFPFNYVTPIYDPTIEELIEQDQRTNQLLTVENDVNKLLSILDEVTRSKRFELMNTEEFQTLFNNVMKVKPELKDIVLGLREKQNELMGLYKSMKHGTDVYESIQY</sequence>
<keyword evidence="6" id="KW-0813">Transport</keyword>
<comment type="similarity">
    <text evidence="2">Belongs to the STAM family.</text>
</comment>
<reference evidence="13" key="1">
    <citation type="journal article" date="2021" name="Open Biol.">
        <title>Shared evolutionary footprints suggest mitochondrial oxidative damage underlies multiple complex I losses in fungi.</title>
        <authorList>
            <person name="Schikora-Tamarit M.A."/>
            <person name="Marcet-Houben M."/>
            <person name="Nosek J."/>
            <person name="Gabaldon T."/>
        </authorList>
    </citation>
    <scope>NUCLEOTIDE SEQUENCE</scope>
    <source>
        <strain evidence="13">CBS6341</strain>
    </source>
</reference>
<evidence type="ECO:0000313" key="13">
    <source>
        <dbReference type="EMBL" id="KAH3679728.1"/>
    </source>
</evidence>
<keyword evidence="14" id="KW-1185">Reference proteome</keyword>
<dbReference type="PROSITE" id="PS50002">
    <property type="entry name" value="SH3"/>
    <property type="match status" value="1"/>
</dbReference>
<comment type="subcellular location">
    <subcellularLocation>
        <location evidence="1">Endosome membrane</location>
        <topology evidence="1">Peripheral membrane protein</topology>
        <orientation evidence="1">Cytoplasmic side</orientation>
    </subcellularLocation>
</comment>
<dbReference type="SMART" id="SM00326">
    <property type="entry name" value="SH3"/>
    <property type="match status" value="1"/>
</dbReference>
<dbReference type="OrthoDB" id="10255964at2759"/>
<dbReference type="Gene3D" id="1.20.5.1940">
    <property type="match status" value="1"/>
</dbReference>
<evidence type="ECO:0000256" key="9">
    <source>
        <dbReference type="PROSITE-ProRule" id="PRU00192"/>
    </source>
</evidence>
<feature type="region of interest" description="Disordered" evidence="10">
    <location>
        <begin position="172"/>
        <end position="213"/>
    </location>
</feature>
<dbReference type="SMART" id="SM00288">
    <property type="entry name" value="VHS"/>
    <property type="match status" value="1"/>
</dbReference>
<accession>A0A9P8THG6</accession>
<evidence type="ECO:0000256" key="8">
    <source>
        <dbReference type="ARBA" id="ARBA00022927"/>
    </source>
</evidence>
<dbReference type="PROSITE" id="PS50179">
    <property type="entry name" value="VHS"/>
    <property type="match status" value="1"/>
</dbReference>
<evidence type="ECO:0000256" key="2">
    <source>
        <dbReference type="ARBA" id="ARBA00009666"/>
    </source>
</evidence>
<dbReference type="Pfam" id="PF02809">
    <property type="entry name" value="UIM"/>
    <property type="match status" value="1"/>
</dbReference>